<comment type="caution">
    <text evidence="1">The sequence shown here is derived from an EMBL/GenBank/DDBJ whole genome shotgun (WGS) entry which is preliminary data.</text>
</comment>
<name>A0A225NVA8_9RHOB</name>
<sequence>MKVSEHAGRVHVAYRLGHRDDYLRLFSGLFGLQPSVGMVGRRNLRPLLRAEALLFGTIDDDYAGFIVVALLRAALGRRTAGVFLRPQTCFGRKGLIYGAKRRIFAALKRVPGVSVFTIVPFSVAPDFAAVARDGLVDPQMWDLDTARIAPDPDLTRRITDEAAGRRVIAFIGSAHRSKGIDMLCDAISHPDWPRDRILAVIGGRIPDNQAPVVGALPPGAAMVLPRFLAEAELMALYAAADLVWACYRPEYDQASGIFGRAVQLSRLPVVRAGSLVARFARHFGLQTVELSDELPAAALLDPDPSAEAPNLAALRDLWRRDFIDRVRAAL</sequence>
<accession>A0A225NVA8</accession>
<dbReference type="AlphaFoldDB" id="A0A225NVA8"/>
<dbReference type="RefSeq" id="WP_088647986.1">
    <property type="nucleotide sequence ID" value="NZ_AQQR01000001.1"/>
</dbReference>
<protein>
    <recommendedName>
        <fullName evidence="3">Glycosyltransferase</fullName>
    </recommendedName>
</protein>
<proteinExistence type="predicted"/>
<keyword evidence="2" id="KW-1185">Reference proteome</keyword>
<dbReference type="Proteomes" id="UP000215377">
    <property type="component" value="Unassembled WGS sequence"/>
</dbReference>
<dbReference type="Gene3D" id="3.40.50.2000">
    <property type="entry name" value="Glycogen Phosphorylase B"/>
    <property type="match status" value="1"/>
</dbReference>
<organism evidence="1 2">
    <name type="scientific">Marinibacterium profundimaris</name>
    <dbReference type="NCBI Taxonomy" id="1679460"/>
    <lineage>
        <taxon>Bacteria</taxon>
        <taxon>Pseudomonadati</taxon>
        <taxon>Pseudomonadota</taxon>
        <taxon>Alphaproteobacteria</taxon>
        <taxon>Rhodobacterales</taxon>
        <taxon>Paracoccaceae</taxon>
        <taxon>Marinibacterium</taxon>
    </lineage>
</organism>
<evidence type="ECO:0008006" key="3">
    <source>
        <dbReference type="Google" id="ProtNLM"/>
    </source>
</evidence>
<evidence type="ECO:0000313" key="1">
    <source>
        <dbReference type="EMBL" id="OWU77377.1"/>
    </source>
</evidence>
<dbReference type="OrthoDB" id="7210314at2"/>
<reference evidence="1 2" key="1">
    <citation type="submission" date="2013-04" db="EMBL/GenBank/DDBJ databases">
        <title>Oceanicola sp. 22II1-22F33 Genome Sequencing.</title>
        <authorList>
            <person name="Lai Q."/>
            <person name="Li G."/>
            <person name="Shao Z."/>
        </authorList>
    </citation>
    <scope>NUCLEOTIDE SEQUENCE [LARGE SCALE GENOMIC DNA]</scope>
    <source>
        <strain evidence="1 2">22II1-22F33</strain>
    </source>
</reference>
<evidence type="ECO:0000313" key="2">
    <source>
        <dbReference type="Proteomes" id="UP000215377"/>
    </source>
</evidence>
<dbReference type="SUPFAM" id="SSF53756">
    <property type="entry name" value="UDP-Glycosyltransferase/glycogen phosphorylase"/>
    <property type="match status" value="1"/>
</dbReference>
<gene>
    <name evidence="1" type="ORF">ATO3_01280</name>
</gene>
<dbReference type="EMBL" id="AQQR01000001">
    <property type="protein sequence ID" value="OWU77377.1"/>
    <property type="molecule type" value="Genomic_DNA"/>
</dbReference>